<sequence length="56" mass="6237">MGSKNGQLDNRELIDMFTKLRILTGNSVLDKFMPAKWPPSLCCVSTLQSILSNKPV</sequence>
<organism evidence="1 2">
    <name type="scientific">Algoriphagus alkaliphilus</name>
    <dbReference type="NCBI Taxonomy" id="279824"/>
    <lineage>
        <taxon>Bacteria</taxon>
        <taxon>Pseudomonadati</taxon>
        <taxon>Bacteroidota</taxon>
        <taxon>Cytophagia</taxon>
        <taxon>Cytophagales</taxon>
        <taxon>Cyclobacteriaceae</taxon>
        <taxon>Algoriphagus</taxon>
    </lineage>
</organism>
<gene>
    <name evidence="1" type="ORF">SAMN03080617_03661</name>
</gene>
<evidence type="ECO:0000313" key="2">
    <source>
        <dbReference type="Proteomes" id="UP000198756"/>
    </source>
</evidence>
<reference evidence="2" key="1">
    <citation type="submission" date="2016-10" db="EMBL/GenBank/DDBJ databases">
        <authorList>
            <person name="Varghese N."/>
            <person name="Submissions S."/>
        </authorList>
    </citation>
    <scope>NUCLEOTIDE SEQUENCE [LARGE SCALE GENOMIC DNA]</scope>
    <source>
        <strain evidence="2">DSM 22703</strain>
    </source>
</reference>
<accession>A0A1G5ZER5</accession>
<name>A0A1G5ZER5_9BACT</name>
<protein>
    <submittedName>
        <fullName evidence="1">Uncharacterized protein</fullName>
    </submittedName>
</protein>
<keyword evidence="2" id="KW-1185">Reference proteome</keyword>
<evidence type="ECO:0000313" key="1">
    <source>
        <dbReference type="EMBL" id="SDA92997.1"/>
    </source>
</evidence>
<dbReference type="STRING" id="279824.SAMN03080617_03661"/>
<dbReference type="EMBL" id="FMXE01000034">
    <property type="protein sequence ID" value="SDA92997.1"/>
    <property type="molecule type" value="Genomic_DNA"/>
</dbReference>
<dbReference type="Proteomes" id="UP000198756">
    <property type="component" value="Unassembled WGS sequence"/>
</dbReference>
<proteinExistence type="predicted"/>
<dbReference type="AlphaFoldDB" id="A0A1G5ZER5"/>